<dbReference type="AlphaFoldDB" id="A0AAE0GQ98"/>
<feature type="region of interest" description="Disordered" evidence="1">
    <location>
        <begin position="1"/>
        <end position="49"/>
    </location>
</feature>
<keyword evidence="3" id="KW-1185">Reference proteome</keyword>
<evidence type="ECO:0000313" key="3">
    <source>
        <dbReference type="Proteomes" id="UP001190700"/>
    </source>
</evidence>
<name>A0AAE0GQ98_9CHLO</name>
<gene>
    <name evidence="2" type="ORF">CYMTET_9844</name>
</gene>
<comment type="caution">
    <text evidence="2">The sequence shown here is derived from an EMBL/GenBank/DDBJ whole genome shotgun (WGS) entry which is preliminary data.</text>
</comment>
<reference evidence="2 3" key="1">
    <citation type="journal article" date="2015" name="Genome Biol. Evol.">
        <title>Comparative Genomics of a Bacterivorous Green Alga Reveals Evolutionary Causalities and Consequences of Phago-Mixotrophic Mode of Nutrition.</title>
        <authorList>
            <person name="Burns J.A."/>
            <person name="Paasch A."/>
            <person name="Narechania A."/>
            <person name="Kim E."/>
        </authorList>
    </citation>
    <scope>NUCLEOTIDE SEQUENCE [LARGE SCALE GENOMIC DNA]</scope>
    <source>
        <strain evidence="2 3">PLY_AMNH</strain>
    </source>
</reference>
<evidence type="ECO:0000256" key="1">
    <source>
        <dbReference type="SAM" id="MobiDB-lite"/>
    </source>
</evidence>
<organism evidence="2 3">
    <name type="scientific">Cymbomonas tetramitiformis</name>
    <dbReference type="NCBI Taxonomy" id="36881"/>
    <lineage>
        <taxon>Eukaryota</taxon>
        <taxon>Viridiplantae</taxon>
        <taxon>Chlorophyta</taxon>
        <taxon>Pyramimonadophyceae</taxon>
        <taxon>Pyramimonadales</taxon>
        <taxon>Pyramimonadaceae</taxon>
        <taxon>Cymbomonas</taxon>
    </lineage>
</organism>
<proteinExistence type="predicted"/>
<dbReference type="EMBL" id="LGRX02003325">
    <property type="protein sequence ID" value="KAK3282414.1"/>
    <property type="molecule type" value="Genomic_DNA"/>
</dbReference>
<accession>A0AAE0GQ98</accession>
<evidence type="ECO:0000313" key="2">
    <source>
        <dbReference type="EMBL" id="KAK3282414.1"/>
    </source>
</evidence>
<feature type="compositionally biased region" description="Basic residues" evidence="1">
    <location>
        <begin position="10"/>
        <end position="21"/>
    </location>
</feature>
<sequence>MPARTGTAARRWRKTQRRRGGPRSGPNDDSQTDDVGVFAPSEEEPRDGSAFERDSLFRIFERRRNERLALFATRYSPPPSARYLTSSRSALPSIADLLARPSSFTPEEILGMRLLKETLPVLMKSDFSELHQFYVNVVNYPMKQRLIESRDGGRVDEMYNCLPVERRAELKMIPDAMDNILARLAIDESYINAPTVFISETNPDLATRANWVQFLVTNRLILSGGIVRDLPQLVGLQDYDRVSSIALVMIASVYICSVYKCAETRVSVCDHALTLAAAQLDGLFPPAFDRFVRDCCKPHLRENVASSDAPYTYDSSLTWSTEIMGFKFRDTFLKALFECSRGDDDAVMIRLKGMERAARRELGDNPSISRGFVWTQLCVVNVRIAVDVLFRYGPRSRAFKPSRDDGVYTDLDMARMFFDVADGCGVHSPYDSMRYFNAPYSPKDGDALPSCPICLETTQYCNVNFVKSHDSVVSPSTATSREEWIWSPGTTNTPSCTSPAVDSAVPRMCADDPSSVALTAIRTPLCAYADTSNCKYNMRDFVQLDATLDMLDCSGTWSAPLWTIPDVWDGSGGGGNSGEVDLVEQCPTDRLCANFAGAQFPAQNARAKCYNASTHHPNNFHGHVTMRKSLAGRVTVSICAGETSCDESNPAFYGNIYKSNACAARSANANAGNCVYRLMTDLWLGTGGDAGYRGCSEGTYDPNSKCGFSMTRIRINTTTPSSRFAGKCAVLNPTEQDFRSRYVADASVN</sequence>
<dbReference type="Proteomes" id="UP001190700">
    <property type="component" value="Unassembled WGS sequence"/>
</dbReference>
<protein>
    <submittedName>
        <fullName evidence="2">Uncharacterized protein</fullName>
    </submittedName>
</protein>